<dbReference type="Proteomes" id="UP000315082">
    <property type="component" value="Chromosome"/>
</dbReference>
<evidence type="ECO:0000259" key="7">
    <source>
        <dbReference type="Pfam" id="PF01435"/>
    </source>
</evidence>
<reference evidence="8 9" key="1">
    <citation type="submission" date="2019-02" db="EMBL/GenBank/DDBJ databases">
        <title>Deep-cultivation of Planctomycetes and their phenomic and genomic characterization uncovers novel biology.</title>
        <authorList>
            <person name="Wiegand S."/>
            <person name="Jogler M."/>
            <person name="Boedeker C."/>
            <person name="Pinto D."/>
            <person name="Vollmers J."/>
            <person name="Rivas-Marin E."/>
            <person name="Kohn T."/>
            <person name="Peeters S.H."/>
            <person name="Heuer A."/>
            <person name="Rast P."/>
            <person name="Oberbeckmann S."/>
            <person name="Bunk B."/>
            <person name="Jeske O."/>
            <person name="Meyerdierks A."/>
            <person name="Storesund J.E."/>
            <person name="Kallscheuer N."/>
            <person name="Luecker S."/>
            <person name="Lage O.M."/>
            <person name="Pohl T."/>
            <person name="Merkel B.J."/>
            <person name="Hornburger P."/>
            <person name="Mueller R.-W."/>
            <person name="Bruemmer F."/>
            <person name="Labrenz M."/>
            <person name="Spormann A.M."/>
            <person name="Op den Camp H."/>
            <person name="Overmann J."/>
            <person name="Amann R."/>
            <person name="Jetten M.S.M."/>
            <person name="Mascher T."/>
            <person name="Medema M.H."/>
            <person name="Devos D.P."/>
            <person name="Kaster A.-K."/>
            <person name="Ovreas L."/>
            <person name="Rohde M."/>
            <person name="Galperin M.Y."/>
            <person name="Jogler C."/>
        </authorList>
    </citation>
    <scope>NUCLEOTIDE SEQUENCE [LARGE SCALE GENOMIC DNA]</scope>
    <source>
        <strain evidence="8 9">Poly24</strain>
    </source>
</reference>
<evidence type="ECO:0000256" key="2">
    <source>
        <dbReference type="ARBA" id="ARBA00022723"/>
    </source>
</evidence>
<keyword evidence="2" id="KW-0479">Metal-binding</keyword>
<evidence type="ECO:0000256" key="3">
    <source>
        <dbReference type="ARBA" id="ARBA00022801"/>
    </source>
</evidence>
<dbReference type="EMBL" id="CP036348">
    <property type="protein sequence ID" value="QDV71745.1"/>
    <property type="molecule type" value="Genomic_DNA"/>
</dbReference>
<accession>A0A518K1W1</accession>
<keyword evidence="1 6" id="KW-0645">Protease</keyword>
<dbReference type="GO" id="GO:0004222">
    <property type="term" value="F:metalloendopeptidase activity"/>
    <property type="evidence" value="ECO:0007669"/>
    <property type="project" value="InterPro"/>
</dbReference>
<keyword evidence="5 6" id="KW-0482">Metalloprotease</keyword>
<dbReference type="GO" id="GO:0051603">
    <property type="term" value="P:proteolysis involved in protein catabolic process"/>
    <property type="evidence" value="ECO:0007669"/>
    <property type="project" value="TreeGrafter"/>
</dbReference>
<evidence type="ECO:0000256" key="1">
    <source>
        <dbReference type="ARBA" id="ARBA00022670"/>
    </source>
</evidence>
<dbReference type="PANTHER" id="PTHR22726:SF1">
    <property type="entry name" value="METALLOENDOPEPTIDASE OMA1, MITOCHONDRIAL"/>
    <property type="match status" value="1"/>
</dbReference>
<proteinExistence type="inferred from homology"/>
<feature type="domain" description="Peptidase M48" evidence="7">
    <location>
        <begin position="9"/>
        <end position="90"/>
    </location>
</feature>
<gene>
    <name evidence="8" type="ORF">Poly24_54850</name>
</gene>
<protein>
    <submittedName>
        <fullName evidence="8">Peptidase family M48</fullName>
    </submittedName>
</protein>
<name>A0A518K1W1_9BACT</name>
<evidence type="ECO:0000313" key="9">
    <source>
        <dbReference type="Proteomes" id="UP000315082"/>
    </source>
</evidence>
<dbReference type="CDD" id="cd07324">
    <property type="entry name" value="M48C_Oma1-like"/>
    <property type="match status" value="1"/>
</dbReference>
<dbReference type="InterPro" id="IPR001915">
    <property type="entry name" value="Peptidase_M48"/>
</dbReference>
<dbReference type="GO" id="GO:0046872">
    <property type="term" value="F:metal ion binding"/>
    <property type="evidence" value="ECO:0007669"/>
    <property type="project" value="UniProtKB-KW"/>
</dbReference>
<comment type="similarity">
    <text evidence="6">Belongs to the peptidase M48 family.</text>
</comment>
<keyword evidence="9" id="KW-1185">Reference proteome</keyword>
<keyword evidence="4 6" id="KW-0862">Zinc</keyword>
<dbReference type="GO" id="GO:0016020">
    <property type="term" value="C:membrane"/>
    <property type="evidence" value="ECO:0007669"/>
    <property type="project" value="TreeGrafter"/>
</dbReference>
<organism evidence="8 9">
    <name type="scientific">Rosistilla carotiformis</name>
    <dbReference type="NCBI Taxonomy" id="2528017"/>
    <lineage>
        <taxon>Bacteria</taxon>
        <taxon>Pseudomonadati</taxon>
        <taxon>Planctomycetota</taxon>
        <taxon>Planctomycetia</taxon>
        <taxon>Pirellulales</taxon>
        <taxon>Pirellulaceae</taxon>
        <taxon>Rosistilla</taxon>
    </lineage>
</organism>
<evidence type="ECO:0000313" key="8">
    <source>
        <dbReference type="EMBL" id="QDV71745.1"/>
    </source>
</evidence>
<dbReference type="PANTHER" id="PTHR22726">
    <property type="entry name" value="METALLOENDOPEPTIDASE OMA1"/>
    <property type="match status" value="1"/>
</dbReference>
<dbReference type="InterPro" id="IPR051156">
    <property type="entry name" value="Mito/Outer_Membr_Metalloprot"/>
</dbReference>
<evidence type="ECO:0000256" key="5">
    <source>
        <dbReference type="ARBA" id="ARBA00023049"/>
    </source>
</evidence>
<evidence type="ECO:0000256" key="6">
    <source>
        <dbReference type="RuleBase" id="RU003983"/>
    </source>
</evidence>
<dbReference type="KEGG" id="rcf:Poly24_54850"/>
<evidence type="ECO:0000256" key="4">
    <source>
        <dbReference type="ARBA" id="ARBA00022833"/>
    </source>
</evidence>
<keyword evidence="3 6" id="KW-0378">Hydrolase</keyword>
<dbReference type="AlphaFoldDB" id="A0A518K1W1"/>
<comment type="cofactor">
    <cofactor evidence="6">
        <name>Zn(2+)</name>
        <dbReference type="ChEBI" id="CHEBI:29105"/>
    </cofactor>
    <text evidence="6">Binds 1 zinc ion per subunit.</text>
</comment>
<sequence length="201" mass="22869">MLSLVKSLKPLMKQAKRYDRLNLRLIESQSSDAFAIAGGHLLITRGLLKTCESEAALVGVLAHELSHLDRGHLIIPLKQLKLARQPISFQKSMMWINLVTRPLRPEQEREADSDATEWMMAVGYSPRELASLLNRWDQQQQQTMPWMQFIPGFVKTHPNPGKRSRDVLLAADKLKLKFPEATYVGAQNLRQLTPKAKPQLP</sequence>
<feature type="domain" description="Peptidase M48" evidence="7">
    <location>
        <begin position="95"/>
        <end position="166"/>
    </location>
</feature>
<dbReference type="Gene3D" id="3.30.2010.10">
    <property type="entry name" value="Metalloproteases ('zincins'), catalytic domain"/>
    <property type="match status" value="1"/>
</dbReference>
<dbReference type="Pfam" id="PF01435">
    <property type="entry name" value="Peptidase_M48"/>
    <property type="match status" value="2"/>
</dbReference>